<gene>
    <name evidence="2" type="ORF">Ate02nite_31060</name>
</gene>
<name>A0A919TSB7_9ACTN</name>
<evidence type="ECO:0000313" key="2">
    <source>
        <dbReference type="EMBL" id="GIF20376.1"/>
    </source>
</evidence>
<protein>
    <submittedName>
        <fullName evidence="2">Uncharacterized protein</fullName>
    </submittedName>
</protein>
<accession>A0A919TSB7</accession>
<keyword evidence="3" id="KW-1185">Reference proteome</keyword>
<reference evidence="2" key="1">
    <citation type="submission" date="2021-01" db="EMBL/GenBank/DDBJ databases">
        <title>Whole genome shotgun sequence of Actinoplanes tereljensis NBRC 105297.</title>
        <authorList>
            <person name="Komaki H."/>
            <person name="Tamura T."/>
        </authorList>
    </citation>
    <scope>NUCLEOTIDE SEQUENCE</scope>
    <source>
        <strain evidence="2">NBRC 105297</strain>
    </source>
</reference>
<comment type="caution">
    <text evidence="2">The sequence shown here is derived from an EMBL/GenBank/DDBJ whole genome shotgun (WGS) entry which is preliminary data.</text>
</comment>
<feature type="region of interest" description="Disordered" evidence="1">
    <location>
        <begin position="1"/>
        <end position="23"/>
    </location>
</feature>
<evidence type="ECO:0000256" key="1">
    <source>
        <dbReference type="SAM" id="MobiDB-lite"/>
    </source>
</evidence>
<organism evidence="2 3">
    <name type="scientific">Paractinoplanes tereljensis</name>
    <dbReference type="NCBI Taxonomy" id="571912"/>
    <lineage>
        <taxon>Bacteria</taxon>
        <taxon>Bacillati</taxon>
        <taxon>Actinomycetota</taxon>
        <taxon>Actinomycetes</taxon>
        <taxon>Micromonosporales</taxon>
        <taxon>Micromonosporaceae</taxon>
        <taxon>Paractinoplanes</taxon>
    </lineage>
</organism>
<evidence type="ECO:0000313" key="3">
    <source>
        <dbReference type="Proteomes" id="UP000623608"/>
    </source>
</evidence>
<proteinExistence type="predicted"/>
<sequence length="49" mass="5611">MSDPEEETVVEFPDGTEVTDPDEDAQGYVYETHDDYLHGVDPHVVDDDW</sequence>
<dbReference type="AlphaFoldDB" id="A0A919TSB7"/>
<dbReference type="EMBL" id="BOMY01000022">
    <property type="protein sequence ID" value="GIF20376.1"/>
    <property type="molecule type" value="Genomic_DNA"/>
</dbReference>
<dbReference type="Proteomes" id="UP000623608">
    <property type="component" value="Unassembled WGS sequence"/>
</dbReference>
<dbReference type="RefSeq" id="WP_203805969.1">
    <property type="nucleotide sequence ID" value="NZ_BOMY01000022.1"/>
</dbReference>